<protein>
    <recommendedName>
        <fullName evidence="3">DUF945 domain-containing protein</fullName>
    </recommendedName>
</protein>
<evidence type="ECO:0000313" key="1">
    <source>
        <dbReference type="EMBL" id="PWQ96451.1"/>
    </source>
</evidence>
<evidence type="ECO:0000313" key="2">
    <source>
        <dbReference type="Proteomes" id="UP000245539"/>
    </source>
</evidence>
<comment type="caution">
    <text evidence="1">The sequence shown here is derived from an EMBL/GenBank/DDBJ whole genome shotgun (WGS) entry which is preliminary data.</text>
</comment>
<dbReference type="EMBL" id="QGKM01000037">
    <property type="protein sequence ID" value="PWQ96451.1"/>
    <property type="molecule type" value="Genomic_DNA"/>
</dbReference>
<reference evidence="1 2" key="1">
    <citation type="submission" date="2018-05" db="EMBL/GenBank/DDBJ databases">
        <title>Leucothrix arctica sp. nov., isolated from Arctic seawater.</title>
        <authorList>
            <person name="Choi A."/>
            <person name="Baek K."/>
        </authorList>
    </citation>
    <scope>NUCLEOTIDE SEQUENCE [LARGE SCALE GENOMIC DNA]</scope>
    <source>
        <strain evidence="1 2">JCM 18388</strain>
    </source>
</reference>
<accession>A0A317CEC3</accession>
<dbReference type="Proteomes" id="UP000245539">
    <property type="component" value="Unassembled WGS sequence"/>
</dbReference>
<organism evidence="1 2">
    <name type="scientific">Leucothrix pacifica</name>
    <dbReference type="NCBI Taxonomy" id="1247513"/>
    <lineage>
        <taxon>Bacteria</taxon>
        <taxon>Pseudomonadati</taxon>
        <taxon>Pseudomonadota</taxon>
        <taxon>Gammaproteobacteria</taxon>
        <taxon>Thiotrichales</taxon>
        <taxon>Thiotrichaceae</taxon>
        <taxon>Leucothrix</taxon>
    </lineage>
</organism>
<sequence>MKQHLKLLLICTLALLVLWGSFSWYLSQKSEAAFHDYVAALNAHSREPFFDVAVDDYKETLIGAEALLSVNFAIPSFKAVFGELKLIAKRLNGPVFINEEGIQFGSVRWVVSVNQAADVVVSNTIESLFNGEIPKAVIRLDFSDQAHYHFVAKHFQSRDLRVDELMLTGHFDLSNGAYDLSFSSLNSRLSWGGASIRIPEVDIAAQRLTQNPDLDGRSNAAIIDIIANKAMLQFSEQGKKIPLDLSSRGSLWLINDTLSGDWQMLFKSNPNETARQLRIDLQFRELIADGFLDYWRQQAKIANLYEQAEWALKEGAETPEEQDFIMSLYGDADRIKQSSSRDVFRPMLKYDHSQLVLNARLKDDVGELGHIAFEAGTKGSKQNPQLALSGDAGVVRDVLTEAGQTLLERWYQRFWLRRYEAAFEADIAVRHQQFLLNNIRVSWEDLSSELKQLLTDQ</sequence>
<dbReference type="AlphaFoldDB" id="A0A317CEC3"/>
<gene>
    <name evidence="1" type="ORF">DKW60_12900</name>
</gene>
<dbReference type="RefSeq" id="WP_109838067.1">
    <property type="nucleotide sequence ID" value="NZ_QGKM01000037.1"/>
</dbReference>
<dbReference type="OrthoDB" id="5624279at2"/>
<keyword evidence="2" id="KW-1185">Reference proteome</keyword>
<name>A0A317CEC3_9GAMM</name>
<proteinExistence type="predicted"/>
<evidence type="ECO:0008006" key="3">
    <source>
        <dbReference type="Google" id="ProtNLM"/>
    </source>
</evidence>